<name>A0A0C3CR59_PILCF</name>
<protein>
    <submittedName>
        <fullName evidence="1">Uncharacterized protein</fullName>
    </submittedName>
</protein>
<dbReference type="AlphaFoldDB" id="A0A0C3CR59"/>
<evidence type="ECO:0000313" key="1">
    <source>
        <dbReference type="EMBL" id="KIM92112.1"/>
    </source>
</evidence>
<reference evidence="1 2" key="1">
    <citation type="submission" date="2014-04" db="EMBL/GenBank/DDBJ databases">
        <authorList>
            <consortium name="DOE Joint Genome Institute"/>
            <person name="Kuo A."/>
            <person name="Tarkka M."/>
            <person name="Buscot F."/>
            <person name="Kohler A."/>
            <person name="Nagy L.G."/>
            <person name="Floudas D."/>
            <person name="Copeland A."/>
            <person name="Barry K.W."/>
            <person name="Cichocki N."/>
            <person name="Veneault-Fourrey C."/>
            <person name="LaButti K."/>
            <person name="Lindquist E.A."/>
            <person name="Lipzen A."/>
            <person name="Lundell T."/>
            <person name="Morin E."/>
            <person name="Murat C."/>
            <person name="Sun H."/>
            <person name="Tunlid A."/>
            <person name="Henrissat B."/>
            <person name="Grigoriev I.V."/>
            <person name="Hibbett D.S."/>
            <person name="Martin F."/>
            <person name="Nordberg H.P."/>
            <person name="Cantor M.N."/>
            <person name="Hua S.X."/>
        </authorList>
    </citation>
    <scope>NUCLEOTIDE SEQUENCE [LARGE SCALE GENOMIC DNA]</scope>
    <source>
        <strain evidence="1 2">F 1598</strain>
    </source>
</reference>
<proteinExistence type="predicted"/>
<dbReference type="InParanoid" id="A0A0C3CR59"/>
<evidence type="ECO:0000313" key="2">
    <source>
        <dbReference type="Proteomes" id="UP000054166"/>
    </source>
</evidence>
<dbReference type="HOGENOM" id="CLU_2590582_0_0_1"/>
<dbReference type="EMBL" id="KN832970">
    <property type="protein sequence ID" value="KIM92112.1"/>
    <property type="molecule type" value="Genomic_DNA"/>
</dbReference>
<dbReference type="Proteomes" id="UP000054166">
    <property type="component" value="Unassembled WGS sequence"/>
</dbReference>
<keyword evidence="2" id="KW-1185">Reference proteome</keyword>
<accession>A0A0C3CR59</accession>
<reference evidence="2" key="2">
    <citation type="submission" date="2015-01" db="EMBL/GenBank/DDBJ databases">
        <title>Evolutionary Origins and Diversification of the Mycorrhizal Mutualists.</title>
        <authorList>
            <consortium name="DOE Joint Genome Institute"/>
            <consortium name="Mycorrhizal Genomics Consortium"/>
            <person name="Kohler A."/>
            <person name="Kuo A."/>
            <person name="Nagy L.G."/>
            <person name="Floudas D."/>
            <person name="Copeland A."/>
            <person name="Barry K.W."/>
            <person name="Cichocki N."/>
            <person name="Veneault-Fourrey C."/>
            <person name="LaButti K."/>
            <person name="Lindquist E.A."/>
            <person name="Lipzen A."/>
            <person name="Lundell T."/>
            <person name="Morin E."/>
            <person name="Murat C."/>
            <person name="Riley R."/>
            <person name="Ohm R."/>
            <person name="Sun H."/>
            <person name="Tunlid A."/>
            <person name="Henrissat B."/>
            <person name="Grigoriev I.V."/>
            <person name="Hibbett D.S."/>
            <person name="Martin F."/>
        </authorList>
    </citation>
    <scope>NUCLEOTIDE SEQUENCE [LARGE SCALE GENOMIC DNA]</scope>
    <source>
        <strain evidence="2">F 1598</strain>
    </source>
</reference>
<gene>
    <name evidence="1" type="ORF">PILCRDRAFT_112110</name>
</gene>
<sequence>MICFFTERMCFVFMLPRSDADRAWRFARSQLGVCTLFSCFHKMLTQPDALVIHRMYVLCCESRLTNKESDTDHVSRVAHP</sequence>
<organism evidence="1 2">
    <name type="scientific">Piloderma croceum (strain F 1598)</name>
    <dbReference type="NCBI Taxonomy" id="765440"/>
    <lineage>
        <taxon>Eukaryota</taxon>
        <taxon>Fungi</taxon>
        <taxon>Dikarya</taxon>
        <taxon>Basidiomycota</taxon>
        <taxon>Agaricomycotina</taxon>
        <taxon>Agaricomycetes</taxon>
        <taxon>Agaricomycetidae</taxon>
        <taxon>Atheliales</taxon>
        <taxon>Atheliaceae</taxon>
        <taxon>Piloderma</taxon>
    </lineage>
</organism>